<accession>A0A7S1LE33</accession>
<name>A0A7S1LE33_NEODS</name>
<organism evidence="2">
    <name type="scientific">Neobodo designis</name>
    <name type="common">Flagellated protozoan</name>
    <name type="synonym">Bodo designis</name>
    <dbReference type="NCBI Taxonomy" id="312471"/>
    <lineage>
        <taxon>Eukaryota</taxon>
        <taxon>Discoba</taxon>
        <taxon>Euglenozoa</taxon>
        <taxon>Kinetoplastea</taxon>
        <taxon>Metakinetoplastina</taxon>
        <taxon>Neobodonida</taxon>
        <taxon>Neobodo</taxon>
    </lineage>
</organism>
<gene>
    <name evidence="2" type="ORF">NDES1114_LOCUS7519</name>
</gene>
<evidence type="ECO:0000313" key="2">
    <source>
        <dbReference type="EMBL" id="CAD9101585.1"/>
    </source>
</evidence>
<evidence type="ECO:0000256" key="1">
    <source>
        <dbReference type="SAM" id="MobiDB-lite"/>
    </source>
</evidence>
<protein>
    <submittedName>
        <fullName evidence="2">Uncharacterized protein</fullName>
    </submittedName>
</protein>
<sequence length="413" mass="46517">MAEPDATRGPRSETGDHKKEEAATQEADREHLEWQLRRVLLYIRRGKLSVLIMASGNDEGKEPVTPEKTACEILCGAALTQGQVDVIPAKEQNDNDRTWELEVLQTMDGSAFRGTVDKAMERDWLRYIVNLARGHASAKDAPVHKQIVAAAHNGASMPVERRSHPGLAPVTNHHNHHVARAPQLRHPATKPIRTFYNSLRNCEEAVHSMRIECDPRDLMRWAHELPMSFVRGCPQRSRVFMPSPHFPHAAEMYPHQQLPPPLMRARGIITLIEFAEHNFVAVLFDLRGMPVSTSKVNRGPSNTFNMFIEELKSMRWFDLEPGSLLLAGPTRHLVPRGAEECVARFTEAWEDYVCEPVFAATAAVNAFVATQRISIPVTVRSDAYNAFKLLLLLVGYYMGQFAGVWGFPRPRGQ</sequence>
<dbReference type="EMBL" id="HBGF01011315">
    <property type="protein sequence ID" value="CAD9101585.1"/>
    <property type="molecule type" value="Transcribed_RNA"/>
</dbReference>
<proteinExistence type="predicted"/>
<feature type="region of interest" description="Disordered" evidence="1">
    <location>
        <begin position="1"/>
        <end position="28"/>
    </location>
</feature>
<dbReference type="AlphaFoldDB" id="A0A7S1LE33"/>
<reference evidence="2" key="1">
    <citation type="submission" date="2021-01" db="EMBL/GenBank/DDBJ databases">
        <authorList>
            <person name="Corre E."/>
            <person name="Pelletier E."/>
            <person name="Niang G."/>
            <person name="Scheremetjew M."/>
            <person name="Finn R."/>
            <person name="Kale V."/>
            <person name="Holt S."/>
            <person name="Cochrane G."/>
            <person name="Meng A."/>
            <person name="Brown T."/>
            <person name="Cohen L."/>
        </authorList>
    </citation>
    <scope>NUCLEOTIDE SEQUENCE</scope>
    <source>
        <strain evidence="2">CCAP 1951/1</strain>
    </source>
</reference>